<protein>
    <submittedName>
        <fullName evidence="8">Type II secretion system F family protein</fullName>
    </submittedName>
</protein>
<dbReference type="RefSeq" id="WP_377255625.1">
    <property type="nucleotide sequence ID" value="NZ_JBHLUH010000059.1"/>
</dbReference>
<dbReference type="Proteomes" id="UP001589867">
    <property type="component" value="Unassembled WGS sequence"/>
</dbReference>
<keyword evidence="9" id="KW-1185">Reference proteome</keyword>
<reference evidence="8 9" key="1">
    <citation type="submission" date="2024-09" db="EMBL/GenBank/DDBJ databases">
        <authorList>
            <person name="Sun Q."/>
            <person name="Mori K."/>
        </authorList>
    </citation>
    <scope>NUCLEOTIDE SEQUENCE [LARGE SCALE GENOMIC DNA]</scope>
    <source>
        <strain evidence="8 9">TBRC 3947</strain>
    </source>
</reference>
<sequence>MRPLIVLGACLGAAIALLVAAVTPARLTAAQALDLLSRPPQQPVDGRGRFHHTIAHPLLRLGLPRRQVRHDLAVLDRDIAAFLARQASLAGLGLLAPSATVAALNLMGAGISWTTPAWMGLLLASGGYLVAEASVHADAEQRRRLLRHTIAALLDLIPPALAAGAGIGQALTDTTAIASGWASDRIRHTLHTARLTHQPPAHALRDLGERTGVVELEQLAGTLQLAGEEGARIRAALIERGEALAQRLAAETEAQAEAATERMSVPLMALTAVFLLALIYPALAAFRA</sequence>
<evidence type="ECO:0000259" key="7">
    <source>
        <dbReference type="Pfam" id="PF00482"/>
    </source>
</evidence>
<name>A0ABV6M9F0_9ACTN</name>
<gene>
    <name evidence="8" type="ORF">ACFFIA_27270</name>
</gene>
<evidence type="ECO:0000256" key="1">
    <source>
        <dbReference type="ARBA" id="ARBA00004651"/>
    </source>
</evidence>
<dbReference type="EMBL" id="JBHLUH010000059">
    <property type="protein sequence ID" value="MFC0531350.1"/>
    <property type="molecule type" value="Genomic_DNA"/>
</dbReference>
<evidence type="ECO:0000313" key="8">
    <source>
        <dbReference type="EMBL" id="MFC0531350.1"/>
    </source>
</evidence>
<comment type="subcellular location">
    <subcellularLocation>
        <location evidence="1">Cell membrane</location>
        <topology evidence="1">Multi-pass membrane protein</topology>
    </subcellularLocation>
</comment>
<feature type="transmembrane region" description="Helical" evidence="6">
    <location>
        <begin position="265"/>
        <end position="286"/>
    </location>
</feature>
<evidence type="ECO:0000256" key="5">
    <source>
        <dbReference type="ARBA" id="ARBA00023136"/>
    </source>
</evidence>
<dbReference type="InterPro" id="IPR018076">
    <property type="entry name" value="T2SS_GspF_dom"/>
</dbReference>
<keyword evidence="4 6" id="KW-1133">Transmembrane helix</keyword>
<dbReference type="PANTHER" id="PTHR35007">
    <property type="entry name" value="INTEGRAL MEMBRANE PROTEIN-RELATED"/>
    <property type="match status" value="1"/>
</dbReference>
<proteinExistence type="predicted"/>
<keyword evidence="3 6" id="KW-0812">Transmembrane</keyword>
<dbReference type="PANTHER" id="PTHR35007:SF1">
    <property type="entry name" value="PILUS ASSEMBLY PROTEIN"/>
    <property type="match status" value="1"/>
</dbReference>
<evidence type="ECO:0000256" key="2">
    <source>
        <dbReference type="ARBA" id="ARBA00022475"/>
    </source>
</evidence>
<dbReference type="Pfam" id="PF00482">
    <property type="entry name" value="T2SSF"/>
    <property type="match status" value="1"/>
</dbReference>
<comment type="caution">
    <text evidence="8">The sequence shown here is derived from an EMBL/GenBank/DDBJ whole genome shotgun (WGS) entry which is preliminary data.</text>
</comment>
<keyword evidence="5 6" id="KW-0472">Membrane</keyword>
<evidence type="ECO:0000313" key="9">
    <source>
        <dbReference type="Proteomes" id="UP001589867"/>
    </source>
</evidence>
<organism evidence="8 9">
    <name type="scientific">Phytohabitans kaempferiae</name>
    <dbReference type="NCBI Taxonomy" id="1620943"/>
    <lineage>
        <taxon>Bacteria</taxon>
        <taxon>Bacillati</taxon>
        <taxon>Actinomycetota</taxon>
        <taxon>Actinomycetes</taxon>
        <taxon>Micromonosporales</taxon>
        <taxon>Micromonosporaceae</taxon>
    </lineage>
</organism>
<feature type="domain" description="Type II secretion system protein GspF" evidence="7">
    <location>
        <begin position="160"/>
        <end position="281"/>
    </location>
</feature>
<keyword evidence="2" id="KW-1003">Cell membrane</keyword>
<evidence type="ECO:0000256" key="4">
    <source>
        <dbReference type="ARBA" id="ARBA00022989"/>
    </source>
</evidence>
<evidence type="ECO:0000256" key="3">
    <source>
        <dbReference type="ARBA" id="ARBA00022692"/>
    </source>
</evidence>
<evidence type="ECO:0000256" key="6">
    <source>
        <dbReference type="SAM" id="Phobius"/>
    </source>
</evidence>
<accession>A0ABV6M9F0</accession>